<gene>
    <name evidence="1" type="ORF">NDU88_000987</name>
</gene>
<name>A0AAV7V8S1_PLEWA</name>
<evidence type="ECO:0000313" key="1">
    <source>
        <dbReference type="EMBL" id="KAJ1197125.1"/>
    </source>
</evidence>
<organism evidence="1 2">
    <name type="scientific">Pleurodeles waltl</name>
    <name type="common">Iberian ribbed newt</name>
    <dbReference type="NCBI Taxonomy" id="8319"/>
    <lineage>
        <taxon>Eukaryota</taxon>
        <taxon>Metazoa</taxon>
        <taxon>Chordata</taxon>
        <taxon>Craniata</taxon>
        <taxon>Vertebrata</taxon>
        <taxon>Euteleostomi</taxon>
        <taxon>Amphibia</taxon>
        <taxon>Batrachia</taxon>
        <taxon>Caudata</taxon>
        <taxon>Salamandroidea</taxon>
        <taxon>Salamandridae</taxon>
        <taxon>Pleurodelinae</taxon>
        <taxon>Pleurodeles</taxon>
    </lineage>
</organism>
<evidence type="ECO:0000313" key="2">
    <source>
        <dbReference type="Proteomes" id="UP001066276"/>
    </source>
</evidence>
<dbReference type="Proteomes" id="UP001066276">
    <property type="component" value="Chromosome 2_1"/>
</dbReference>
<proteinExistence type="predicted"/>
<reference evidence="1" key="1">
    <citation type="journal article" date="2022" name="bioRxiv">
        <title>Sequencing and chromosome-scale assembly of the giantPleurodeles waltlgenome.</title>
        <authorList>
            <person name="Brown T."/>
            <person name="Elewa A."/>
            <person name="Iarovenko S."/>
            <person name="Subramanian E."/>
            <person name="Araus A.J."/>
            <person name="Petzold A."/>
            <person name="Susuki M."/>
            <person name="Suzuki K.-i.T."/>
            <person name="Hayashi T."/>
            <person name="Toyoda A."/>
            <person name="Oliveira C."/>
            <person name="Osipova E."/>
            <person name="Leigh N.D."/>
            <person name="Simon A."/>
            <person name="Yun M.H."/>
        </authorList>
    </citation>
    <scope>NUCLEOTIDE SEQUENCE</scope>
    <source>
        <strain evidence="1">20211129_DDA</strain>
        <tissue evidence="1">Liver</tissue>
    </source>
</reference>
<comment type="caution">
    <text evidence="1">The sequence shown here is derived from an EMBL/GenBank/DDBJ whole genome shotgun (WGS) entry which is preliminary data.</text>
</comment>
<protein>
    <submittedName>
        <fullName evidence="1">Uncharacterized protein</fullName>
    </submittedName>
</protein>
<keyword evidence="2" id="KW-1185">Reference proteome</keyword>
<dbReference type="EMBL" id="JANPWB010000003">
    <property type="protein sequence ID" value="KAJ1197125.1"/>
    <property type="molecule type" value="Genomic_DNA"/>
</dbReference>
<accession>A0AAV7V8S1</accession>
<sequence>MGPQADARPTSRLSVLRDLHRARKYCGSRCRLRSKHSRAAPGKMVQAAREAREEAAPNPAVGRVLAAD</sequence>
<dbReference type="AlphaFoldDB" id="A0AAV7V8S1"/>